<evidence type="ECO:0000313" key="1">
    <source>
        <dbReference type="EMBL" id="TLD93463.1"/>
    </source>
</evidence>
<organism evidence="1 2">
    <name type="scientific">Helicobacter magdeburgensis</name>
    <dbReference type="NCBI Taxonomy" id="471858"/>
    <lineage>
        <taxon>Bacteria</taxon>
        <taxon>Pseudomonadati</taxon>
        <taxon>Campylobacterota</taxon>
        <taxon>Epsilonproteobacteria</taxon>
        <taxon>Campylobacterales</taxon>
        <taxon>Helicobacteraceae</taxon>
        <taxon>Helicobacter</taxon>
    </lineage>
</organism>
<dbReference type="EMBL" id="JRPE02000002">
    <property type="protein sequence ID" value="TLD93463.1"/>
    <property type="molecule type" value="Genomic_DNA"/>
</dbReference>
<protein>
    <submittedName>
        <fullName evidence="1">Uncharacterized protein</fullName>
    </submittedName>
</protein>
<reference evidence="1 2" key="1">
    <citation type="journal article" date="2014" name="Genome Announc.">
        <title>Draft genome sequences of eight enterohepatic helicobacter species isolated from both laboratory and wild rodents.</title>
        <authorList>
            <person name="Sheh A."/>
            <person name="Shen Z."/>
            <person name="Fox J.G."/>
        </authorList>
    </citation>
    <scope>NUCLEOTIDE SEQUENCE [LARGE SCALE GENOMIC DNA]</scope>
    <source>
        <strain evidence="1 2">MIT 96-1001</strain>
    </source>
</reference>
<name>A0A4U8T2A7_9HELI</name>
<gene>
    <name evidence="1" type="ORF">LS74_001680</name>
</gene>
<evidence type="ECO:0000313" key="2">
    <source>
        <dbReference type="Proteomes" id="UP000029921"/>
    </source>
</evidence>
<sequence length="147" mass="16810">MFVIVKTFKGEVVESLSFKNFITAQKHILSAVNKAAEAQGFEESFSSYDEWLKSKARAEGNEDYQLITPVPLKEYLGKLKIRDTNGVEVEIENILTSETDGDEEIVLGGFATGDGEFIPFEEWAMVWHQANQYDPESYWYYASEYQP</sequence>
<proteinExistence type="predicted"/>
<dbReference type="RefSeq" id="WP_052086397.1">
    <property type="nucleotide sequence ID" value="NZ_JRPE02000002.1"/>
</dbReference>
<comment type="caution">
    <text evidence="1">The sequence shown here is derived from an EMBL/GenBank/DDBJ whole genome shotgun (WGS) entry which is preliminary data.</text>
</comment>
<dbReference type="Proteomes" id="UP000029921">
    <property type="component" value="Unassembled WGS sequence"/>
</dbReference>
<dbReference type="AlphaFoldDB" id="A0A4U8T2A7"/>
<accession>A0A4U8T2A7</accession>
<keyword evidence="2" id="KW-1185">Reference proteome</keyword>